<organism evidence="1">
    <name type="scientific">Anguilla anguilla</name>
    <name type="common">European freshwater eel</name>
    <name type="synonym">Muraena anguilla</name>
    <dbReference type="NCBI Taxonomy" id="7936"/>
    <lineage>
        <taxon>Eukaryota</taxon>
        <taxon>Metazoa</taxon>
        <taxon>Chordata</taxon>
        <taxon>Craniata</taxon>
        <taxon>Vertebrata</taxon>
        <taxon>Euteleostomi</taxon>
        <taxon>Actinopterygii</taxon>
        <taxon>Neopterygii</taxon>
        <taxon>Teleostei</taxon>
        <taxon>Anguilliformes</taxon>
        <taxon>Anguillidae</taxon>
        <taxon>Anguilla</taxon>
    </lineage>
</organism>
<evidence type="ECO:0000313" key="1">
    <source>
        <dbReference type="EMBL" id="JAH59004.1"/>
    </source>
</evidence>
<sequence>MNRLRLISTCISWLSSQNALTHKCKRTEE</sequence>
<name>A0A0E9TZA8_ANGAN</name>
<dbReference type="EMBL" id="GBXM01049573">
    <property type="protein sequence ID" value="JAH59004.1"/>
    <property type="molecule type" value="Transcribed_RNA"/>
</dbReference>
<dbReference type="AlphaFoldDB" id="A0A0E9TZA8"/>
<protein>
    <submittedName>
        <fullName evidence="1">Uncharacterized protein</fullName>
    </submittedName>
</protein>
<proteinExistence type="predicted"/>
<reference evidence="1" key="2">
    <citation type="journal article" date="2015" name="Fish Shellfish Immunol.">
        <title>Early steps in the European eel (Anguilla anguilla)-Vibrio vulnificus interaction in the gills: Role of the RtxA13 toxin.</title>
        <authorList>
            <person name="Callol A."/>
            <person name="Pajuelo D."/>
            <person name="Ebbesson L."/>
            <person name="Teles M."/>
            <person name="MacKenzie S."/>
            <person name="Amaro C."/>
        </authorList>
    </citation>
    <scope>NUCLEOTIDE SEQUENCE</scope>
</reference>
<accession>A0A0E9TZA8</accession>
<reference evidence="1" key="1">
    <citation type="submission" date="2014-11" db="EMBL/GenBank/DDBJ databases">
        <authorList>
            <person name="Amaro Gonzalez C."/>
        </authorList>
    </citation>
    <scope>NUCLEOTIDE SEQUENCE</scope>
</reference>